<evidence type="ECO:0000259" key="2">
    <source>
        <dbReference type="Pfam" id="PF00561"/>
    </source>
</evidence>
<name>A0ABY5R517_9HYPH</name>
<keyword evidence="1 3" id="KW-0378">Hydrolase</keyword>
<proteinExistence type="predicted"/>
<dbReference type="EMBL" id="CP062229">
    <property type="protein sequence ID" value="UVC17919.1"/>
    <property type="molecule type" value="Genomic_DNA"/>
</dbReference>
<evidence type="ECO:0000313" key="3">
    <source>
        <dbReference type="EMBL" id="UVC17919.1"/>
    </source>
</evidence>
<keyword evidence="4" id="KW-1185">Reference proteome</keyword>
<reference evidence="3" key="1">
    <citation type="submission" date="2020-09" db="EMBL/GenBank/DDBJ databases">
        <title>Rhizobia associated with sainfoin plants.</title>
        <authorList>
            <person name="Asharfi S."/>
            <person name="Kuzmanovic N."/>
            <person name="Bunk B."/>
            <person name="Sproeer C."/>
            <person name="Becker M."/>
            <person name="Thuenen T."/>
        </authorList>
    </citation>
    <scope>NUCLEOTIDE SEQUENCE</scope>
    <source>
        <strain evidence="3">OM4</strain>
    </source>
</reference>
<protein>
    <submittedName>
        <fullName evidence="3">Alpha/beta hydrolase</fullName>
    </submittedName>
</protein>
<evidence type="ECO:0000256" key="1">
    <source>
        <dbReference type="ARBA" id="ARBA00022801"/>
    </source>
</evidence>
<dbReference type="InterPro" id="IPR050266">
    <property type="entry name" value="AB_hydrolase_sf"/>
</dbReference>
<evidence type="ECO:0000313" key="4">
    <source>
        <dbReference type="Proteomes" id="UP001058098"/>
    </source>
</evidence>
<organism evidence="3 4">
    <name type="scientific">Mesorhizobium onobrychidis</name>
    <dbReference type="NCBI Taxonomy" id="2775404"/>
    <lineage>
        <taxon>Bacteria</taxon>
        <taxon>Pseudomonadati</taxon>
        <taxon>Pseudomonadota</taxon>
        <taxon>Alphaproteobacteria</taxon>
        <taxon>Hyphomicrobiales</taxon>
        <taxon>Phyllobacteriaceae</taxon>
        <taxon>Mesorhizobium</taxon>
    </lineage>
</organism>
<dbReference type="InterPro" id="IPR000073">
    <property type="entry name" value="AB_hydrolase_1"/>
</dbReference>
<dbReference type="RefSeq" id="WP_258122803.1">
    <property type="nucleotide sequence ID" value="NZ_CP062229.1"/>
</dbReference>
<dbReference type="GO" id="GO:0016787">
    <property type="term" value="F:hydrolase activity"/>
    <property type="evidence" value="ECO:0007669"/>
    <property type="project" value="UniProtKB-KW"/>
</dbReference>
<dbReference type="SUPFAM" id="SSF53474">
    <property type="entry name" value="alpha/beta-Hydrolases"/>
    <property type="match status" value="1"/>
</dbReference>
<dbReference type="Pfam" id="PF00561">
    <property type="entry name" value="Abhydrolase_1"/>
    <property type="match status" value="1"/>
</dbReference>
<feature type="domain" description="AB hydrolase-1" evidence="2">
    <location>
        <begin position="61"/>
        <end position="300"/>
    </location>
</feature>
<gene>
    <name evidence="3" type="ORF">IHQ72_12985</name>
</gene>
<accession>A0ABY5R517</accession>
<sequence>MRRIGGFLLAMSIAIAATASVAFLLYKNELGRLRDAASRGSVVAKLDIGPIEYADSGVGTPLLSIHGAGGGFDQGLANAANFVGEGFRIIAPSRFGYLRTPVPQDTSPAAQADAHGALLSKLNVPKAVVVGVSAGARSAVELALRHPDKVTALILIVPGLYSPTSPVSIEASRGNKFVFWVVNAGGDFAWWATEKIAPSVLVRFLGVRPALVAAAPQTERDRVMSVVKSVEPLSLRFPGINIDSAPELHELPLEVITAPTIIISARDDLFNTLPAAEFAAAKIPGAKLVVYDAGGHLLVEQQQDVRIAVRTFLAGAGLIPPPVGPKQ</sequence>
<dbReference type="Proteomes" id="UP001058098">
    <property type="component" value="Chromosome"/>
</dbReference>
<dbReference type="InterPro" id="IPR029058">
    <property type="entry name" value="AB_hydrolase_fold"/>
</dbReference>
<dbReference type="PANTHER" id="PTHR43798:SF31">
    <property type="entry name" value="AB HYDROLASE SUPERFAMILY PROTEIN YCLE"/>
    <property type="match status" value="1"/>
</dbReference>
<dbReference type="Gene3D" id="3.40.50.1820">
    <property type="entry name" value="alpha/beta hydrolase"/>
    <property type="match status" value="1"/>
</dbReference>
<dbReference type="PANTHER" id="PTHR43798">
    <property type="entry name" value="MONOACYLGLYCEROL LIPASE"/>
    <property type="match status" value="1"/>
</dbReference>
<dbReference type="PRINTS" id="PR00111">
    <property type="entry name" value="ABHYDROLASE"/>
</dbReference>